<dbReference type="InterPro" id="IPR023299">
    <property type="entry name" value="ATPase_P-typ_cyto_dom_N"/>
</dbReference>
<dbReference type="GO" id="GO:0046872">
    <property type="term" value="F:metal ion binding"/>
    <property type="evidence" value="ECO:0007669"/>
    <property type="project" value="UniProtKB-KW"/>
</dbReference>
<dbReference type="Gene3D" id="3.40.1110.10">
    <property type="entry name" value="Calcium-transporting ATPase, cytoplasmic domain N"/>
    <property type="match status" value="1"/>
</dbReference>
<organism evidence="9 10">
    <name type="scientific">Aplosporella prunicola CBS 121167</name>
    <dbReference type="NCBI Taxonomy" id="1176127"/>
    <lineage>
        <taxon>Eukaryota</taxon>
        <taxon>Fungi</taxon>
        <taxon>Dikarya</taxon>
        <taxon>Ascomycota</taxon>
        <taxon>Pezizomycotina</taxon>
        <taxon>Dothideomycetes</taxon>
        <taxon>Dothideomycetes incertae sedis</taxon>
        <taxon>Botryosphaeriales</taxon>
        <taxon>Aplosporellaceae</taxon>
        <taxon>Aplosporella</taxon>
    </lineage>
</organism>
<dbReference type="PANTHER" id="PTHR46594:SF4">
    <property type="entry name" value="P-TYPE CATION-TRANSPORTING ATPASE"/>
    <property type="match status" value="1"/>
</dbReference>
<dbReference type="Gene3D" id="2.70.150.10">
    <property type="entry name" value="Calcium-transporting ATPase, cytoplasmic transduction domain A"/>
    <property type="match status" value="1"/>
</dbReference>
<dbReference type="OrthoDB" id="432719at2759"/>
<reference evidence="9" key="1">
    <citation type="journal article" date="2020" name="Stud. Mycol.">
        <title>101 Dothideomycetes genomes: a test case for predicting lifestyles and emergence of pathogens.</title>
        <authorList>
            <person name="Haridas S."/>
            <person name="Albert R."/>
            <person name="Binder M."/>
            <person name="Bloem J."/>
            <person name="Labutti K."/>
            <person name="Salamov A."/>
            <person name="Andreopoulos B."/>
            <person name="Baker S."/>
            <person name="Barry K."/>
            <person name="Bills G."/>
            <person name="Bluhm B."/>
            <person name="Cannon C."/>
            <person name="Castanera R."/>
            <person name="Culley D."/>
            <person name="Daum C."/>
            <person name="Ezra D."/>
            <person name="Gonzalez J."/>
            <person name="Henrissat B."/>
            <person name="Kuo A."/>
            <person name="Liang C."/>
            <person name="Lipzen A."/>
            <person name="Lutzoni F."/>
            <person name="Magnuson J."/>
            <person name="Mondo S."/>
            <person name="Nolan M."/>
            <person name="Ohm R."/>
            <person name="Pangilinan J."/>
            <person name="Park H.-J."/>
            <person name="Ramirez L."/>
            <person name="Alfaro M."/>
            <person name="Sun H."/>
            <person name="Tritt A."/>
            <person name="Yoshinaga Y."/>
            <person name="Zwiers L.-H."/>
            <person name="Turgeon B."/>
            <person name="Goodwin S."/>
            <person name="Spatafora J."/>
            <person name="Crous P."/>
            <person name="Grigoriev I."/>
        </authorList>
    </citation>
    <scope>NUCLEOTIDE SEQUENCE</scope>
    <source>
        <strain evidence="9">CBS 121167</strain>
    </source>
</reference>
<comment type="subcellular location">
    <subcellularLocation>
        <location evidence="1">Membrane</location>
    </subcellularLocation>
</comment>
<keyword evidence="2 7" id="KW-0812">Transmembrane</keyword>
<dbReference type="InterPro" id="IPR023214">
    <property type="entry name" value="HAD_sf"/>
</dbReference>
<feature type="region of interest" description="Disordered" evidence="6">
    <location>
        <begin position="237"/>
        <end position="257"/>
    </location>
</feature>
<sequence>MDLCCSSRPDHAETSISVHRSEEGCTAVGCCSPTEAVPHQSEEGFSRKSEGDCADGCCSSAQPPARASLRKPEDSCTSDCCVSLPTEPVNPKSDDSCADGCCSAPPPINVSPRKSEDSCSSLPTGAPTDHCCSSPAPTQANSKDCTRTACQEAGSGTGKKKAQCCDDGCLDEITRREFSEKCSKEPTECGDACEHHKKKARSQYQASLEALGCICRTLLAMNLESCCNKTTIRRRRGRQGERSRSTASLYSKEDSAGRIRSTEPIRNSCMQGCLVQGETDSKPVSANASLVDVERGDVKNERVILTVKGMTCTGCETKLTRSLNSLPAMTRVQTSLLLSRAEFDIDSRILSAEQVQVRLEKETGFKFERVRNENEELEVIEVLAGGDAEAFLTREMPPGVVGTSIVDKDTVTLQYDPKIIGARDLVNHAFSPPLQLAPHRAPPSIASGRKHVWDVGRTTVISALLTIPVLVIAWTPLSEHELAYGDASLALATIVQVAIAGPFYLSALRSLIFFRVIEMDLLIVLSTTTAYVFSVVAFAYIVIGHPLPTGEFFETSTLLITLIMVGRFLSALAHQKAVKSVSIRSLQAPTTLVSSDNRTYEEIDARLLQFGDIFKVLSETSSEVDESIITSESKLIPKESRSPVIAASVNGSGTLFARLLRSNTDLADKIAGYFVPIIITITLVVCPVQATTYTIATLIVSCPCAIRLAVAIVIVVASGIAAQHGVVAKTAETLEIARKTTHVVLDKTGTLTQGNLSVCREIVLEGFDEPVTQILFALVRASKHPVSIAVAAHFEKNGAVEAKIENIQSLPGKGMEASIEGAVIRAGNSHWLGMETDPTLTPLLSQDLTVFCATINGAPRAVYALQDTLRPEARAVISSLAASNIAVSIVSGDDAGPVSATNTRARCSPRDKQAYIQQLHQANPNAVILFCGDGTNDTPAFAQAQIGVHMSSGTAVAASAADACNFAWAALYNAAAVLLAAGAFPRARVVSVLPVVAVGVQLRLVRGIVLDGDGLGVLDTYVRSITQSLFTRCMPKHALPSPHHHIDAPTTTSTTNLSSPSSATGDGACLPESQKHADNTITSIQRSQNNTHCTHCTHYTRLTHTRLAKTTR</sequence>
<evidence type="ECO:0000256" key="6">
    <source>
        <dbReference type="SAM" id="MobiDB-lite"/>
    </source>
</evidence>
<dbReference type="PANTHER" id="PTHR46594">
    <property type="entry name" value="P-TYPE CATION-TRANSPORTING ATPASE"/>
    <property type="match status" value="1"/>
</dbReference>
<evidence type="ECO:0000259" key="8">
    <source>
        <dbReference type="PROSITE" id="PS50846"/>
    </source>
</evidence>
<feature type="compositionally biased region" description="Low complexity" evidence="6">
    <location>
        <begin position="1050"/>
        <end position="1064"/>
    </location>
</feature>
<dbReference type="InterPro" id="IPR036163">
    <property type="entry name" value="HMA_dom_sf"/>
</dbReference>
<dbReference type="GeneID" id="54303031"/>
<dbReference type="Pfam" id="PF00702">
    <property type="entry name" value="Hydrolase"/>
    <property type="match status" value="1"/>
</dbReference>
<dbReference type="InterPro" id="IPR056236">
    <property type="entry name" value="HMA_PCA1"/>
</dbReference>
<dbReference type="InterPro" id="IPR036412">
    <property type="entry name" value="HAD-like_sf"/>
</dbReference>
<dbReference type="InterPro" id="IPR006121">
    <property type="entry name" value="HMA_dom"/>
</dbReference>
<dbReference type="Gene3D" id="3.30.70.100">
    <property type="match status" value="1"/>
</dbReference>
<evidence type="ECO:0000313" key="9">
    <source>
        <dbReference type="EMBL" id="KAF2147489.1"/>
    </source>
</evidence>
<evidence type="ECO:0000256" key="2">
    <source>
        <dbReference type="ARBA" id="ARBA00022692"/>
    </source>
</evidence>
<protein>
    <recommendedName>
        <fullName evidence="8">HMA domain-containing protein</fullName>
    </recommendedName>
</protein>
<dbReference type="Pfam" id="PF24534">
    <property type="entry name" value="HMA_PCA1"/>
    <property type="match status" value="1"/>
</dbReference>
<dbReference type="Gene3D" id="3.40.50.1000">
    <property type="entry name" value="HAD superfamily/HAD-like"/>
    <property type="match status" value="1"/>
</dbReference>
<feature type="region of interest" description="Disordered" evidence="6">
    <location>
        <begin position="1040"/>
        <end position="1072"/>
    </location>
</feature>
<dbReference type="PROSITE" id="PS00154">
    <property type="entry name" value="ATPASE_E1_E2"/>
    <property type="match status" value="1"/>
</dbReference>
<feature type="transmembrane region" description="Helical" evidence="7">
    <location>
        <begin position="489"/>
        <end position="514"/>
    </location>
</feature>
<dbReference type="Pfam" id="PF00403">
    <property type="entry name" value="HMA"/>
    <property type="match status" value="1"/>
</dbReference>
<feature type="transmembrane region" description="Helical" evidence="7">
    <location>
        <begin position="459"/>
        <end position="477"/>
    </location>
</feature>
<keyword evidence="5 7" id="KW-0472">Membrane</keyword>
<dbReference type="CDD" id="cd00371">
    <property type="entry name" value="HMA"/>
    <property type="match status" value="1"/>
</dbReference>
<dbReference type="PROSITE" id="PS50846">
    <property type="entry name" value="HMA_2"/>
    <property type="match status" value="1"/>
</dbReference>
<proteinExistence type="predicted"/>
<dbReference type="NCBIfam" id="TIGR01494">
    <property type="entry name" value="ATPase_P-type"/>
    <property type="match status" value="1"/>
</dbReference>
<dbReference type="EMBL" id="ML995474">
    <property type="protein sequence ID" value="KAF2147489.1"/>
    <property type="molecule type" value="Genomic_DNA"/>
</dbReference>
<feature type="transmembrane region" description="Helical" evidence="7">
    <location>
        <begin position="696"/>
        <end position="722"/>
    </location>
</feature>
<evidence type="ECO:0000256" key="4">
    <source>
        <dbReference type="ARBA" id="ARBA00022989"/>
    </source>
</evidence>
<dbReference type="InterPro" id="IPR001757">
    <property type="entry name" value="P_typ_ATPase"/>
</dbReference>
<dbReference type="SUPFAM" id="SSF81653">
    <property type="entry name" value="Calcium ATPase, transduction domain A"/>
    <property type="match status" value="1"/>
</dbReference>
<dbReference type="GO" id="GO:0016020">
    <property type="term" value="C:membrane"/>
    <property type="evidence" value="ECO:0007669"/>
    <property type="project" value="UniProtKB-SubCell"/>
</dbReference>
<name>A0A6A6BTN2_9PEZI</name>
<dbReference type="PRINTS" id="PR00119">
    <property type="entry name" value="CATATPASE"/>
</dbReference>
<feature type="domain" description="HMA" evidence="8">
    <location>
        <begin position="301"/>
        <end position="368"/>
    </location>
</feature>
<dbReference type="SUPFAM" id="SSF55008">
    <property type="entry name" value="HMA, heavy metal-associated domain"/>
    <property type="match status" value="1"/>
</dbReference>
<dbReference type="RefSeq" id="XP_033403197.1">
    <property type="nucleotide sequence ID" value="XM_033545523.1"/>
</dbReference>
<accession>A0A6A6BTN2</accession>
<evidence type="ECO:0000313" key="10">
    <source>
        <dbReference type="Proteomes" id="UP000799438"/>
    </source>
</evidence>
<feature type="transmembrane region" description="Helical" evidence="7">
    <location>
        <begin position="521"/>
        <end position="543"/>
    </location>
</feature>
<dbReference type="SUPFAM" id="SSF56784">
    <property type="entry name" value="HAD-like"/>
    <property type="match status" value="1"/>
</dbReference>
<keyword evidence="4 7" id="KW-1133">Transmembrane helix</keyword>
<dbReference type="Proteomes" id="UP000799438">
    <property type="component" value="Unassembled WGS sequence"/>
</dbReference>
<evidence type="ECO:0000256" key="5">
    <source>
        <dbReference type="ARBA" id="ARBA00023136"/>
    </source>
</evidence>
<keyword evidence="3" id="KW-0479">Metal-binding</keyword>
<gene>
    <name evidence="9" type="ORF">K452DRAFT_348181</name>
</gene>
<dbReference type="AlphaFoldDB" id="A0A6A6BTN2"/>
<evidence type="ECO:0000256" key="7">
    <source>
        <dbReference type="SAM" id="Phobius"/>
    </source>
</evidence>
<dbReference type="InterPro" id="IPR008250">
    <property type="entry name" value="ATPase_P-typ_transduc_dom_A_sf"/>
</dbReference>
<dbReference type="GO" id="GO:0016887">
    <property type="term" value="F:ATP hydrolysis activity"/>
    <property type="evidence" value="ECO:0007669"/>
    <property type="project" value="InterPro"/>
</dbReference>
<dbReference type="GO" id="GO:0005524">
    <property type="term" value="F:ATP binding"/>
    <property type="evidence" value="ECO:0007669"/>
    <property type="project" value="InterPro"/>
</dbReference>
<keyword evidence="10" id="KW-1185">Reference proteome</keyword>
<feature type="transmembrane region" description="Helical" evidence="7">
    <location>
        <begin position="670"/>
        <end position="690"/>
    </location>
</feature>
<evidence type="ECO:0000256" key="3">
    <source>
        <dbReference type="ARBA" id="ARBA00022723"/>
    </source>
</evidence>
<evidence type="ECO:0000256" key="1">
    <source>
        <dbReference type="ARBA" id="ARBA00004370"/>
    </source>
</evidence>
<dbReference type="InterPro" id="IPR018303">
    <property type="entry name" value="ATPase_P-typ_P_site"/>
</dbReference>